<evidence type="ECO:0000313" key="3">
    <source>
        <dbReference type="Proteomes" id="UP001236652"/>
    </source>
</evidence>
<organism evidence="2 3">
    <name type="scientific">Pontibacillus chungwhensis</name>
    <dbReference type="NCBI Taxonomy" id="265426"/>
    <lineage>
        <taxon>Bacteria</taxon>
        <taxon>Bacillati</taxon>
        <taxon>Bacillota</taxon>
        <taxon>Bacilli</taxon>
        <taxon>Bacillales</taxon>
        <taxon>Bacillaceae</taxon>
        <taxon>Pontibacillus</taxon>
    </lineage>
</organism>
<dbReference type="RefSeq" id="WP_231417685.1">
    <property type="nucleotide sequence ID" value="NZ_CP126446.1"/>
</dbReference>
<gene>
    <name evidence="2" type="ORF">QNI29_19755</name>
</gene>
<evidence type="ECO:0000313" key="2">
    <source>
        <dbReference type="EMBL" id="WIF97933.1"/>
    </source>
</evidence>
<keyword evidence="3" id="KW-1185">Reference proteome</keyword>
<accession>A0ABY8UXK7</accession>
<name>A0ABY8UXK7_9BACI</name>
<dbReference type="Proteomes" id="UP001236652">
    <property type="component" value="Chromosome"/>
</dbReference>
<reference evidence="2 3" key="1">
    <citation type="submission" date="2023-05" db="EMBL/GenBank/DDBJ databases">
        <title>Comparative genomics reveals the evidence of polycyclic aromatic hydrocarbons degradation in moderately halophilic genus Pontibacillus.</title>
        <authorList>
            <person name="Yang H."/>
            <person name="Qian Z."/>
        </authorList>
    </citation>
    <scope>NUCLEOTIDE SEQUENCE [LARGE SCALE GENOMIC DNA]</scope>
    <source>
        <strain evidence="3">HN14</strain>
    </source>
</reference>
<proteinExistence type="predicted"/>
<sequence>MGNKANCFQCKYFYTTWNPAFPRGCKAYGFKTKEIPSVLVEKTTGSPCEAFQKKASQPASRKKSSSRFDIRL</sequence>
<protein>
    <submittedName>
        <fullName evidence="2">Uracil-DNA glycosylase</fullName>
    </submittedName>
</protein>
<dbReference type="EMBL" id="CP126446">
    <property type="protein sequence ID" value="WIF97933.1"/>
    <property type="molecule type" value="Genomic_DNA"/>
</dbReference>
<feature type="region of interest" description="Disordered" evidence="1">
    <location>
        <begin position="51"/>
        <end position="72"/>
    </location>
</feature>
<evidence type="ECO:0000256" key="1">
    <source>
        <dbReference type="SAM" id="MobiDB-lite"/>
    </source>
</evidence>